<dbReference type="AlphaFoldDB" id="A0A1C6UWV2"/>
<protein>
    <recommendedName>
        <fullName evidence="4">Flavin reductase</fullName>
    </recommendedName>
</protein>
<gene>
    <name evidence="2" type="ORF">GA0070606_2956</name>
</gene>
<sequence length="96" mass="10459">MTRRREHLPSRPTWRCTACGIAWPCSAAKLRLLGAYRTDRTALLVYLGTLQVEAAGQLAGPDGDRPRTDLAERFTGWARPRGQPSDADAGTPGARP</sequence>
<organism evidence="2 3">
    <name type="scientific">Micromonospora citrea</name>
    <dbReference type="NCBI Taxonomy" id="47855"/>
    <lineage>
        <taxon>Bacteria</taxon>
        <taxon>Bacillati</taxon>
        <taxon>Actinomycetota</taxon>
        <taxon>Actinomycetes</taxon>
        <taxon>Micromonosporales</taxon>
        <taxon>Micromonosporaceae</taxon>
        <taxon>Micromonospora</taxon>
    </lineage>
</organism>
<dbReference type="EMBL" id="FMHZ01000002">
    <property type="protein sequence ID" value="SCL58572.1"/>
    <property type="molecule type" value="Genomic_DNA"/>
</dbReference>
<evidence type="ECO:0000313" key="2">
    <source>
        <dbReference type="EMBL" id="SCL58572.1"/>
    </source>
</evidence>
<reference evidence="3" key="1">
    <citation type="submission" date="2016-06" db="EMBL/GenBank/DDBJ databases">
        <authorList>
            <person name="Varghese N."/>
            <person name="Submissions Spin"/>
        </authorList>
    </citation>
    <scope>NUCLEOTIDE SEQUENCE [LARGE SCALE GENOMIC DNA]</scope>
    <source>
        <strain evidence="3">DSM 43903</strain>
    </source>
</reference>
<feature type="region of interest" description="Disordered" evidence="1">
    <location>
        <begin position="76"/>
        <end position="96"/>
    </location>
</feature>
<evidence type="ECO:0008006" key="4">
    <source>
        <dbReference type="Google" id="ProtNLM"/>
    </source>
</evidence>
<dbReference type="OrthoDB" id="3393036at2"/>
<proteinExistence type="predicted"/>
<dbReference type="STRING" id="47855.GA0070606_2956"/>
<keyword evidence="3" id="KW-1185">Reference proteome</keyword>
<evidence type="ECO:0000313" key="3">
    <source>
        <dbReference type="Proteomes" id="UP000199001"/>
    </source>
</evidence>
<name>A0A1C6UWV2_9ACTN</name>
<dbReference type="RefSeq" id="WP_091099607.1">
    <property type="nucleotide sequence ID" value="NZ_FMHZ01000002.1"/>
</dbReference>
<accession>A0A1C6UWV2</accession>
<evidence type="ECO:0000256" key="1">
    <source>
        <dbReference type="SAM" id="MobiDB-lite"/>
    </source>
</evidence>
<dbReference type="Proteomes" id="UP000199001">
    <property type="component" value="Unassembled WGS sequence"/>
</dbReference>